<dbReference type="STRING" id="174720.A0A0N5B317"/>
<feature type="region of interest" description="Disordered" evidence="1">
    <location>
        <begin position="116"/>
        <end position="151"/>
    </location>
</feature>
<dbReference type="Proteomes" id="UP000046392">
    <property type="component" value="Unplaced"/>
</dbReference>
<evidence type="ECO:0000256" key="1">
    <source>
        <dbReference type="SAM" id="MobiDB-lite"/>
    </source>
</evidence>
<dbReference type="WBParaSite" id="SPAL_0000046800.1">
    <property type="protein sequence ID" value="SPAL_0000046800.1"/>
    <property type="gene ID" value="SPAL_0000046800"/>
</dbReference>
<reference evidence="4" key="1">
    <citation type="submission" date="2017-02" db="UniProtKB">
        <authorList>
            <consortium name="WormBaseParasite"/>
        </authorList>
    </citation>
    <scope>IDENTIFICATION</scope>
</reference>
<evidence type="ECO:0000313" key="3">
    <source>
        <dbReference type="Proteomes" id="UP000046392"/>
    </source>
</evidence>
<evidence type="ECO:0000259" key="2">
    <source>
        <dbReference type="Pfam" id="PF00443"/>
    </source>
</evidence>
<dbReference type="GO" id="GO:0016579">
    <property type="term" value="P:protein deubiquitination"/>
    <property type="evidence" value="ECO:0007669"/>
    <property type="project" value="InterPro"/>
</dbReference>
<proteinExistence type="predicted"/>
<dbReference type="InterPro" id="IPR038765">
    <property type="entry name" value="Papain-like_cys_pep_sf"/>
</dbReference>
<sequence>MEICKLKGCSDVYTVERSFKNIRILFENIEIELKRLHMSNRDLPNQKLKYRVINEKLHKLQTSYSFKNTDNCIKFLDEIGSKIFVEKVVADEFGNYRHEGIQEICQEKEAHMGKSDVRYGKNTFTSPIKKKSRRNQPSEELSTPKRSNLDRGLTRMESKGTQCFANSVMQLVFLSDNDFYNIEENKKFIYSKQHESAAEFLFFILDQFQSRTPDLMECLNYKEENSLICEHCKTSRIISEFEAPILNININDINNKKDINSAIKGMLEYEIESVARKCLLCNKISSNMAKKRIIRKYPKYLFVELTKNIMDKDSESMGIDFISLEDSVYVNEFFTPNTPYKLKGFIAYERFGR</sequence>
<keyword evidence="3" id="KW-1185">Reference proteome</keyword>
<protein>
    <submittedName>
        <fullName evidence="4">USP domain-containing protein</fullName>
    </submittedName>
</protein>
<dbReference type="InterPro" id="IPR001394">
    <property type="entry name" value="Peptidase_C19_UCH"/>
</dbReference>
<feature type="domain" description="Peptidase C19 ubiquitin carboxyl-terminal hydrolase" evidence="2">
    <location>
        <begin position="185"/>
        <end position="346"/>
    </location>
</feature>
<dbReference type="GO" id="GO:0004843">
    <property type="term" value="F:cysteine-type deubiquitinase activity"/>
    <property type="evidence" value="ECO:0007669"/>
    <property type="project" value="InterPro"/>
</dbReference>
<organism evidence="3 4">
    <name type="scientific">Strongyloides papillosus</name>
    <name type="common">Intestinal threadworm</name>
    <dbReference type="NCBI Taxonomy" id="174720"/>
    <lineage>
        <taxon>Eukaryota</taxon>
        <taxon>Metazoa</taxon>
        <taxon>Ecdysozoa</taxon>
        <taxon>Nematoda</taxon>
        <taxon>Chromadorea</taxon>
        <taxon>Rhabditida</taxon>
        <taxon>Tylenchina</taxon>
        <taxon>Panagrolaimomorpha</taxon>
        <taxon>Strongyloidoidea</taxon>
        <taxon>Strongyloididae</taxon>
        <taxon>Strongyloides</taxon>
    </lineage>
</organism>
<accession>A0A0N5B317</accession>
<dbReference type="Gene3D" id="3.90.70.10">
    <property type="entry name" value="Cysteine proteinases"/>
    <property type="match status" value="1"/>
</dbReference>
<evidence type="ECO:0000313" key="4">
    <source>
        <dbReference type="WBParaSite" id="SPAL_0000046800.1"/>
    </source>
</evidence>
<dbReference type="Pfam" id="PF00443">
    <property type="entry name" value="UCH"/>
    <property type="match status" value="1"/>
</dbReference>
<dbReference type="SUPFAM" id="SSF54001">
    <property type="entry name" value="Cysteine proteinases"/>
    <property type="match status" value="1"/>
</dbReference>
<name>A0A0N5B317_STREA</name>
<dbReference type="AlphaFoldDB" id="A0A0N5B317"/>